<reference evidence="2" key="1">
    <citation type="submission" date="2016-05" db="EMBL/GenBank/DDBJ databases">
        <authorList>
            <person name="Lavstsen T."/>
            <person name="Jespersen J.S."/>
        </authorList>
    </citation>
    <scope>NUCLEOTIDE SEQUENCE</scope>
    <source>
        <tissue evidence="2">Brain</tissue>
    </source>
</reference>
<dbReference type="InterPro" id="IPR012337">
    <property type="entry name" value="RNaseH-like_sf"/>
</dbReference>
<proteinExistence type="predicted"/>
<evidence type="ECO:0000313" key="2">
    <source>
        <dbReference type="EMBL" id="SBP45747.1"/>
    </source>
</evidence>
<dbReference type="GO" id="GO:0046983">
    <property type="term" value="F:protein dimerization activity"/>
    <property type="evidence" value="ECO:0007669"/>
    <property type="project" value="InterPro"/>
</dbReference>
<dbReference type="EMBL" id="HADY01007262">
    <property type="protein sequence ID" value="SBP45747.1"/>
    <property type="molecule type" value="Transcribed_RNA"/>
</dbReference>
<protein>
    <recommendedName>
        <fullName evidence="1">HAT C-terminal dimerisation domain-containing protein</fullName>
    </recommendedName>
</protein>
<name>A0A1A7ZSB5_NOTFU</name>
<sequence>CCMPPQLLIHASKPCHFWVRRSESTPSPGSRLRRWVGWRKKHLIKMKLMKWRKRRKTTPLHLTPSNPVLWSLSLGKPTYLERRGDMQRKLLQRWQKMRSRGTGRGDLQDNPLLWWRENEKEYPRLARMAKRYLCVPGTSVASERVFSTAGVGMGTEFG</sequence>
<reference evidence="2" key="2">
    <citation type="submission" date="2016-06" db="EMBL/GenBank/DDBJ databases">
        <title>The genome of a short-lived fish provides insights into sex chromosome evolution and the genetic control of aging.</title>
        <authorList>
            <person name="Reichwald K."/>
            <person name="Felder M."/>
            <person name="Petzold A."/>
            <person name="Koch P."/>
            <person name="Groth M."/>
            <person name="Platzer M."/>
        </authorList>
    </citation>
    <scope>NUCLEOTIDE SEQUENCE</scope>
    <source>
        <tissue evidence="2">Brain</tissue>
    </source>
</reference>
<dbReference type="SUPFAM" id="SSF53098">
    <property type="entry name" value="Ribonuclease H-like"/>
    <property type="match status" value="1"/>
</dbReference>
<feature type="non-terminal residue" evidence="2">
    <location>
        <position position="158"/>
    </location>
</feature>
<organism evidence="2">
    <name type="scientific">Nothobranchius furzeri</name>
    <name type="common">Turquoise killifish</name>
    <dbReference type="NCBI Taxonomy" id="105023"/>
    <lineage>
        <taxon>Eukaryota</taxon>
        <taxon>Metazoa</taxon>
        <taxon>Chordata</taxon>
        <taxon>Craniata</taxon>
        <taxon>Vertebrata</taxon>
        <taxon>Euteleostomi</taxon>
        <taxon>Actinopterygii</taxon>
        <taxon>Neopterygii</taxon>
        <taxon>Teleostei</taxon>
        <taxon>Neoteleostei</taxon>
        <taxon>Acanthomorphata</taxon>
        <taxon>Ovalentaria</taxon>
        <taxon>Atherinomorphae</taxon>
        <taxon>Cyprinodontiformes</taxon>
        <taxon>Nothobranchiidae</taxon>
        <taxon>Nothobranchius</taxon>
    </lineage>
</organism>
<dbReference type="PANTHER" id="PTHR47611">
    <property type="entry name" value="HAT DIMERISATION DOMAIN, C-TERMINAL"/>
    <property type="match status" value="1"/>
</dbReference>
<dbReference type="Pfam" id="PF05699">
    <property type="entry name" value="Dimer_Tnp_hAT"/>
    <property type="match status" value="1"/>
</dbReference>
<accession>A0A1A7ZSB5</accession>
<evidence type="ECO:0000259" key="1">
    <source>
        <dbReference type="Pfam" id="PF05699"/>
    </source>
</evidence>
<feature type="non-terminal residue" evidence="2">
    <location>
        <position position="1"/>
    </location>
</feature>
<dbReference type="InterPro" id="IPR008906">
    <property type="entry name" value="HATC_C_dom"/>
</dbReference>
<dbReference type="PANTHER" id="PTHR47611:SF3">
    <property type="entry name" value="HAT C-TERMINAL DIMERISATION DOMAIN-CONTAINING PROTEIN"/>
    <property type="match status" value="1"/>
</dbReference>
<feature type="domain" description="HAT C-terminal dimerisation" evidence="1">
    <location>
        <begin position="110"/>
        <end position="150"/>
    </location>
</feature>
<gene>
    <name evidence="2" type="primary">CU138508.1</name>
</gene>
<dbReference type="AlphaFoldDB" id="A0A1A7ZSB5"/>